<comment type="caution">
    <text evidence="1">The sequence shown here is derived from an EMBL/GenBank/DDBJ whole genome shotgun (WGS) entry which is preliminary data.</text>
</comment>
<protein>
    <submittedName>
        <fullName evidence="1">Uncharacterized protein</fullName>
    </submittedName>
</protein>
<accession>A0ACC2PCT3</accession>
<sequence length="283" mass="32502">MSFIHKKCRNSLYPSTDIQRFKVPDDKVAWSENFPEYTPIEYSSKFLTGKPWADPDSGDPNFKPLWNALDNNGKINRKSFLGIYDINENNQPLNPFGRTGISGRGLLGRWGPNHAADPIVTRWKRNSDQSVVLDEITRKPILQFVCIQRRDSGEWAIPGGMVDPGEKVSTTLKREFMEEAMNSLENKHQNMEAIENHINNFFQCGQEVYNGYVDDPRNTDNAWMETTAFNFHDETGDYVGNMNLEAGDDAKHVEWRDMSNALLLYASHKDFLTVVAEKHKAHW</sequence>
<name>A0ACC2PCT3_9HYME</name>
<dbReference type="Proteomes" id="UP001239111">
    <property type="component" value="Chromosome 2"/>
</dbReference>
<evidence type="ECO:0000313" key="1">
    <source>
        <dbReference type="EMBL" id="KAJ8681276.1"/>
    </source>
</evidence>
<keyword evidence="2" id="KW-1185">Reference proteome</keyword>
<reference evidence="1" key="1">
    <citation type="submission" date="2023-04" db="EMBL/GenBank/DDBJ databases">
        <title>A chromosome-level genome assembly of the parasitoid wasp Eretmocerus hayati.</title>
        <authorList>
            <person name="Zhong Y."/>
            <person name="Liu S."/>
            <person name="Liu Y."/>
        </authorList>
    </citation>
    <scope>NUCLEOTIDE SEQUENCE</scope>
    <source>
        <strain evidence="1">ZJU_SS_LIU_2023</strain>
    </source>
</reference>
<proteinExistence type="predicted"/>
<gene>
    <name evidence="1" type="ORF">QAD02_017063</name>
</gene>
<dbReference type="EMBL" id="CM056742">
    <property type="protein sequence ID" value="KAJ8681276.1"/>
    <property type="molecule type" value="Genomic_DNA"/>
</dbReference>
<organism evidence="1 2">
    <name type="scientific">Eretmocerus hayati</name>
    <dbReference type="NCBI Taxonomy" id="131215"/>
    <lineage>
        <taxon>Eukaryota</taxon>
        <taxon>Metazoa</taxon>
        <taxon>Ecdysozoa</taxon>
        <taxon>Arthropoda</taxon>
        <taxon>Hexapoda</taxon>
        <taxon>Insecta</taxon>
        <taxon>Pterygota</taxon>
        <taxon>Neoptera</taxon>
        <taxon>Endopterygota</taxon>
        <taxon>Hymenoptera</taxon>
        <taxon>Apocrita</taxon>
        <taxon>Proctotrupomorpha</taxon>
        <taxon>Chalcidoidea</taxon>
        <taxon>Aphelinidae</taxon>
        <taxon>Aphelininae</taxon>
        <taxon>Eretmocerus</taxon>
    </lineage>
</organism>
<evidence type="ECO:0000313" key="2">
    <source>
        <dbReference type="Proteomes" id="UP001239111"/>
    </source>
</evidence>